<name>A0ABS3BQA7_9BACT</name>
<dbReference type="InterPro" id="IPR001173">
    <property type="entry name" value="Glyco_trans_2-like"/>
</dbReference>
<comment type="caution">
    <text evidence="2">The sequence shown here is derived from an EMBL/GenBank/DDBJ whole genome shotgun (WGS) entry which is preliminary data.</text>
</comment>
<dbReference type="InterPro" id="IPR029044">
    <property type="entry name" value="Nucleotide-diphossugar_trans"/>
</dbReference>
<accession>A0ABS3BQA7</accession>
<dbReference type="PANTHER" id="PTHR22916">
    <property type="entry name" value="GLYCOSYLTRANSFERASE"/>
    <property type="match status" value="1"/>
</dbReference>
<feature type="domain" description="Glycosyltransferase 2-like" evidence="1">
    <location>
        <begin position="8"/>
        <end position="167"/>
    </location>
</feature>
<evidence type="ECO:0000313" key="2">
    <source>
        <dbReference type="EMBL" id="MBN7801468.1"/>
    </source>
</evidence>
<organism evidence="2 3">
    <name type="scientific">Algoriphagus aestuariicola</name>
    <dbReference type="NCBI Taxonomy" id="1852016"/>
    <lineage>
        <taxon>Bacteria</taxon>
        <taxon>Pseudomonadati</taxon>
        <taxon>Bacteroidota</taxon>
        <taxon>Cytophagia</taxon>
        <taxon>Cytophagales</taxon>
        <taxon>Cyclobacteriaceae</taxon>
        <taxon>Algoriphagus</taxon>
    </lineage>
</organism>
<dbReference type="Pfam" id="PF00535">
    <property type="entry name" value="Glycos_transf_2"/>
    <property type="match status" value="1"/>
</dbReference>
<evidence type="ECO:0000259" key="1">
    <source>
        <dbReference type="Pfam" id="PF00535"/>
    </source>
</evidence>
<reference evidence="2 3" key="1">
    <citation type="submission" date="2021-03" db="EMBL/GenBank/DDBJ databases">
        <title>novel species isolated from a fishpond in China.</title>
        <authorList>
            <person name="Lu H."/>
            <person name="Cai Z."/>
        </authorList>
    </citation>
    <scope>NUCLEOTIDE SEQUENCE [LARGE SCALE GENOMIC DNA]</scope>
    <source>
        <strain evidence="2 3">JCM 31546</strain>
    </source>
</reference>
<gene>
    <name evidence="2" type="ORF">J0A67_11390</name>
</gene>
<protein>
    <submittedName>
        <fullName evidence="2">Glycosyltransferase</fullName>
    </submittedName>
</protein>
<keyword evidence="3" id="KW-1185">Reference proteome</keyword>
<dbReference type="EMBL" id="JAFKCW010000002">
    <property type="protein sequence ID" value="MBN7801468.1"/>
    <property type="molecule type" value="Genomic_DNA"/>
</dbReference>
<dbReference type="SUPFAM" id="SSF53448">
    <property type="entry name" value="Nucleotide-diphospho-sugar transferases"/>
    <property type="match status" value="1"/>
</dbReference>
<dbReference type="Gene3D" id="3.90.550.10">
    <property type="entry name" value="Spore Coat Polysaccharide Biosynthesis Protein SpsA, Chain A"/>
    <property type="match status" value="1"/>
</dbReference>
<dbReference type="Proteomes" id="UP000664698">
    <property type="component" value="Unassembled WGS sequence"/>
</dbReference>
<sequence length="315" mass="36847">MNERPLISVGLCTYNGEKFLREQLESLVSQSYHPMEIRIRDDQSTDQTMEIIREYQHRHSFIHVTQNEERLGLQKNFEAVFGDCKGDLIAPCDQDDVWAPQKLENLQKSMGSHVMVYHDSELIDDKGKSMDYRISDKFRMRDFDRQEPFLFFNCVSGHGMLFQRKILELAIPIPMVGCYDHWLALIALEFGTIGYCPHTLVKYRQHADNQTDILGRKKRLTGIARVQNRFSRENTWLDACSNAVGKNKIHHPIIDFSELAKARENSYFSFRLGWKIWKEREHLLTISPSSTFDKLAFSLRYSLGLKAKKLFYAIK</sequence>
<dbReference type="PANTHER" id="PTHR22916:SF3">
    <property type="entry name" value="UDP-GLCNAC:BETAGAL BETA-1,3-N-ACETYLGLUCOSAMINYLTRANSFERASE-LIKE PROTEIN 1"/>
    <property type="match status" value="1"/>
</dbReference>
<evidence type="ECO:0000313" key="3">
    <source>
        <dbReference type="Proteomes" id="UP000664698"/>
    </source>
</evidence>
<proteinExistence type="predicted"/>
<dbReference type="RefSeq" id="WP_206569453.1">
    <property type="nucleotide sequence ID" value="NZ_JAFKCW010000002.1"/>
</dbReference>